<name>A0ABS4P4T4_9GAMM</name>
<evidence type="ECO:0000259" key="4">
    <source>
        <dbReference type="SMART" id="SM00863"/>
    </source>
</evidence>
<dbReference type="InterPro" id="IPR018163">
    <property type="entry name" value="Thr/Ala-tRNA-synth_IIc_edit"/>
</dbReference>
<dbReference type="EC" id="6.1.1.7" evidence="5"/>
<dbReference type="Gene3D" id="2.40.30.130">
    <property type="match status" value="1"/>
</dbReference>
<dbReference type="EMBL" id="JAGGMQ010000001">
    <property type="protein sequence ID" value="MBP2167182.1"/>
    <property type="molecule type" value="Genomic_DNA"/>
</dbReference>
<keyword evidence="6" id="KW-1185">Reference proteome</keyword>
<dbReference type="Proteomes" id="UP001195624">
    <property type="component" value="Unassembled WGS sequence"/>
</dbReference>
<dbReference type="InterPro" id="IPR051335">
    <property type="entry name" value="Alanyl-tRNA_Editing_Enzymes"/>
</dbReference>
<dbReference type="Gene3D" id="3.30.980.10">
    <property type="entry name" value="Threonyl-trna Synthetase, Chain A, domain 2"/>
    <property type="match status" value="1"/>
</dbReference>
<dbReference type="InterPro" id="IPR009000">
    <property type="entry name" value="Transl_B-barrel_sf"/>
</dbReference>
<keyword evidence="5" id="KW-0436">Ligase</keyword>
<dbReference type="GO" id="GO:0004813">
    <property type="term" value="F:alanine-tRNA ligase activity"/>
    <property type="evidence" value="ECO:0007669"/>
    <property type="project" value="UniProtKB-EC"/>
</dbReference>
<dbReference type="PANTHER" id="PTHR43462">
    <property type="entry name" value="ALANYL-TRNA EDITING PROTEIN"/>
    <property type="match status" value="1"/>
</dbReference>
<evidence type="ECO:0000256" key="2">
    <source>
        <dbReference type="ARBA" id="ARBA00022723"/>
    </source>
</evidence>
<feature type="domain" description="Threonyl/alanyl tRNA synthetase SAD" evidence="4">
    <location>
        <begin position="192"/>
        <end position="233"/>
    </location>
</feature>
<evidence type="ECO:0000313" key="6">
    <source>
        <dbReference type="Proteomes" id="UP001195624"/>
    </source>
</evidence>
<evidence type="ECO:0000256" key="1">
    <source>
        <dbReference type="ARBA" id="ARBA00001947"/>
    </source>
</evidence>
<dbReference type="Pfam" id="PF07973">
    <property type="entry name" value="tRNA_SAD"/>
    <property type="match status" value="1"/>
</dbReference>
<dbReference type="SUPFAM" id="SSF55186">
    <property type="entry name" value="ThrRS/AlaRS common domain"/>
    <property type="match status" value="1"/>
</dbReference>
<dbReference type="InterPro" id="IPR012947">
    <property type="entry name" value="tRNA_SAD"/>
</dbReference>
<reference evidence="6" key="1">
    <citation type="submission" date="2023-07" db="EMBL/GenBank/DDBJ databases">
        <title>Genome mining of underrepresented organisms for secondary metabolites.</title>
        <authorList>
            <person name="D'Agostino P.M."/>
        </authorList>
    </citation>
    <scope>NUCLEOTIDE SEQUENCE [LARGE SCALE GENOMIC DNA]</scope>
    <source>
        <strain evidence="6">WS4403</strain>
    </source>
</reference>
<dbReference type="InterPro" id="IPR018164">
    <property type="entry name" value="Ala-tRNA-synth_IIc_N"/>
</dbReference>
<dbReference type="PANTHER" id="PTHR43462:SF2">
    <property type="entry name" value="THREONYL AND ALANYL TRNA SYNTHETASE SECOND ADDITIONAL DOMAIN-CONTAINING PROTEIN"/>
    <property type="match status" value="1"/>
</dbReference>
<sequence>MTELICRSQPDAVSCHASVINCGDDEKGQWVQVDRTVFYPQGGGQMSDRGTLQFNQQRVNCQQVLVRDGEVRHYLDSAVAWQPGDPLELTIDAGFRQLASRAHSAGHLISHVVETLMPALVPAKGHHFLPGAYVAFTGELTQDAQAFLPQVQQQLDAAIAARLPVTISSESLAYITALRPELAGAIPQTDEIRLVTIGSYRPFACGGTHISNTASLQAVQLTKIKLKDGVRISYTLSAS</sequence>
<proteinExistence type="predicted"/>
<keyword evidence="2" id="KW-0479">Metal-binding</keyword>
<comment type="caution">
    <text evidence="5">The sequence shown here is derived from an EMBL/GenBank/DDBJ whole genome shotgun (WGS) entry which is preliminary data.</text>
</comment>
<dbReference type="RefSeq" id="WP_198510879.1">
    <property type="nucleotide sequence ID" value="NZ_JAGGMQ010000001.1"/>
</dbReference>
<organism evidence="5 6">
    <name type="scientific">Winslowiella toletana</name>
    <dbReference type="NCBI Taxonomy" id="92490"/>
    <lineage>
        <taxon>Bacteria</taxon>
        <taxon>Pseudomonadati</taxon>
        <taxon>Pseudomonadota</taxon>
        <taxon>Gammaproteobacteria</taxon>
        <taxon>Enterobacterales</taxon>
        <taxon>Erwiniaceae</taxon>
        <taxon>Winslowiella</taxon>
    </lineage>
</organism>
<protein>
    <submittedName>
        <fullName evidence="5">Alanyl-tRNA synthetase</fullName>
        <ecNumber evidence="5">6.1.1.7</ecNumber>
    </submittedName>
</protein>
<evidence type="ECO:0000256" key="3">
    <source>
        <dbReference type="ARBA" id="ARBA00022833"/>
    </source>
</evidence>
<keyword evidence="3" id="KW-0862">Zinc</keyword>
<gene>
    <name evidence="5" type="ORF">J2125_000374</name>
</gene>
<evidence type="ECO:0000313" key="5">
    <source>
        <dbReference type="EMBL" id="MBP2167182.1"/>
    </source>
</evidence>
<dbReference type="SUPFAM" id="SSF50447">
    <property type="entry name" value="Translation proteins"/>
    <property type="match status" value="1"/>
</dbReference>
<accession>A0ABS4P4T4</accession>
<dbReference type="Pfam" id="PF01411">
    <property type="entry name" value="tRNA-synt_2c"/>
    <property type="match status" value="1"/>
</dbReference>
<dbReference type="SMART" id="SM00863">
    <property type="entry name" value="tRNA_SAD"/>
    <property type="match status" value="1"/>
</dbReference>
<comment type="cofactor">
    <cofactor evidence="1">
        <name>Zn(2+)</name>
        <dbReference type="ChEBI" id="CHEBI:29105"/>
    </cofactor>
</comment>